<gene>
    <name evidence="3" type="ORF">HXA33_16000</name>
</gene>
<dbReference type="PROSITE" id="PS51257">
    <property type="entry name" value="PROKAR_LIPOPROTEIN"/>
    <property type="match status" value="1"/>
</dbReference>
<evidence type="ECO:0000256" key="2">
    <source>
        <dbReference type="SAM" id="SignalP"/>
    </source>
</evidence>
<proteinExistence type="predicted"/>
<keyword evidence="2" id="KW-0732">Signal</keyword>
<dbReference type="EMBL" id="JABXYM010000001">
    <property type="protein sequence ID" value="MCR6098042.1"/>
    <property type="molecule type" value="Genomic_DNA"/>
</dbReference>
<name>A0A9Q4G0G6_SALAG</name>
<dbReference type="Pfam" id="PF20316">
    <property type="entry name" value="DUF6612"/>
    <property type="match status" value="1"/>
</dbReference>
<dbReference type="InterPro" id="IPR046720">
    <property type="entry name" value="DUF6612"/>
</dbReference>
<feature type="compositionally biased region" description="Basic and acidic residues" evidence="1">
    <location>
        <begin position="284"/>
        <end position="295"/>
    </location>
</feature>
<feature type="chain" id="PRO_5040149031" evidence="2">
    <location>
        <begin position="20"/>
        <end position="436"/>
    </location>
</feature>
<sequence length="436" mass="49031">MKKLFLGGCLFISLFTVVACQSEPAADEVFKTASDVHTVTDSMDVSFDIEVDDIKSSWMMSLDYKNETYYLVTDDEYAELYQEGDNIGIIINGSVMHPEATSADSYKAVMTNFIEHHENPMRRLKEFDAEIEEKFELEVTDDAYLLTYIGDDKAQQLYAEGLAEEIRKQDLSAPEFTDVSANKIELTITIDQETDRIQEIHEVLDYTVTSQDITTDVVGENTYTYSNHNTTEIKKPAMLDTLVGEEEQALYEEEAANYLEALIEATVYQNAEDFGENAAGSGSPEEKQSEGDRQKESFKEFYRLNTEANMGEVVSSDAIDALTDAFMEALSQTSYEVVDSQLTSNQQIVVTLSIEGLQDWAVQSVAEQQLIEEVEAGDVGQEDIFERNVEILIDLYGDMHIYGADPVEVDVTVSRLDDGTYMVFIQDEYLIGGFVQ</sequence>
<protein>
    <submittedName>
        <fullName evidence="3">Uncharacterized protein</fullName>
    </submittedName>
</protein>
<keyword evidence="4" id="KW-1185">Reference proteome</keyword>
<comment type="caution">
    <text evidence="3">The sequence shown here is derived from an EMBL/GenBank/DDBJ whole genome shotgun (WGS) entry which is preliminary data.</text>
</comment>
<dbReference type="AlphaFoldDB" id="A0A9Q4G0G6"/>
<evidence type="ECO:0000313" key="4">
    <source>
        <dbReference type="Proteomes" id="UP001057753"/>
    </source>
</evidence>
<dbReference type="RefSeq" id="WP_257822420.1">
    <property type="nucleotide sequence ID" value="NZ_JABXYM010000001.1"/>
</dbReference>
<organism evidence="3 4">
    <name type="scientific">Salipaludibacillus agaradhaerens</name>
    <name type="common">Bacillus agaradhaerens</name>
    <dbReference type="NCBI Taxonomy" id="76935"/>
    <lineage>
        <taxon>Bacteria</taxon>
        <taxon>Bacillati</taxon>
        <taxon>Bacillota</taxon>
        <taxon>Bacilli</taxon>
        <taxon>Bacillales</taxon>
        <taxon>Bacillaceae</taxon>
    </lineage>
</organism>
<evidence type="ECO:0000256" key="1">
    <source>
        <dbReference type="SAM" id="MobiDB-lite"/>
    </source>
</evidence>
<evidence type="ECO:0000313" key="3">
    <source>
        <dbReference type="EMBL" id="MCR6098042.1"/>
    </source>
</evidence>
<feature type="region of interest" description="Disordered" evidence="1">
    <location>
        <begin position="274"/>
        <end position="295"/>
    </location>
</feature>
<dbReference type="Proteomes" id="UP001057753">
    <property type="component" value="Unassembled WGS sequence"/>
</dbReference>
<accession>A0A9Q4G0G6</accession>
<feature type="signal peptide" evidence="2">
    <location>
        <begin position="1"/>
        <end position="19"/>
    </location>
</feature>
<reference evidence="3" key="1">
    <citation type="submission" date="2020-06" db="EMBL/GenBank/DDBJ databases">
        <title>Insight into the genomes of haloalkaliphilic bacilli from Kenyan soda lakes.</title>
        <authorList>
            <person name="Mwirichia R."/>
            <person name="Villamizar G.C."/>
            <person name="Poehlein A."/>
            <person name="Mugweru J."/>
            <person name="Kipnyargis A."/>
            <person name="Kiplimo D."/>
            <person name="Orwa P."/>
            <person name="Daniel R."/>
        </authorList>
    </citation>
    <scope>NUCLEOTIDE SEQUENCE</scope>
    <source>
        <strain evidence="3">B1096_S55</strain>
    </source>
</reference>